<dbReference type="EMBL" id="PGFD01000001">
    <property type="protein sequence ID" value="PJJ68039.1"/>
    <property type="molecule type" value="Genomic_DNA"/>
</dbReference>
<keyword evidence="3" id="KW-1185">Reference proteome</keyword>
<protein>
    <recommendedName>
        <fullName evidence="4">PH (Pleckstrin Homology) domain-containing protein</fullName>
    </recommendedName>
</protein>
<evidence type="ECO:0008006" key="4">
    <source>
        <dbReference type="Google" id="ProtNLM"/>
    </source>
</evidence>
<keyword evidence="1" id="KW-0472">Membrane</keyword>
<gene>
    <name evidence="2" type="ORF">CLV73_2062</name>
</gene>
<keyword evidence="1" id="KW-1133">Transmembrane helix</keyword>
<name>A0A2M9CB14_9FLAO</name>
<dbReference type="Proteomes" id="UP000228740">
    <property type="component" value="Unassembled WGS sequence"/>
</dbReference>
<accession>A0A2M9CB14</accession>
<dbReference type="RefSeq" id="WP_100376692.1">
    <property type="nucleotide sequence ID" value="NZ_PGFD01000001.1"/>
</dbReference>
<feature type="transmembrane region" description="Helical" evidence="1">
    <location>
        <begin position="12"/>
        <end position="32"/>
    </location>
</feature>
<reference evidence="2 3" key="1">
    <citation type="submission" date="2017-11" db="EMBL/GenBank/DDBJ databases">
        <title>Genomic Encyclopedia of Archaeal and Bacterial Type Strains, Phase II (KMG-II): From Individual Species to Whole Genera.</title>
        <authorList>
            <person name="Goeker M."/>
        </authorList>
    </citation>
    <scope>NUCLEOTIDE SEQUENCE [LARGE SCALE GENOMIC DNA]</scope>
    <source>
        <strain evidence="2 3">DSM 27617</strain>
    </source>
</reference>
<evidence type="ECO:0000313" key="2">
    <source>
        <dbReference type="EMBL" id="PJJ68039.1"/>
    </source>
</evidence>
<dbReference type="AlphaFoldDB" id="A0A2M9CB14"/>
<feature type="transmembrane region" description="Helical" evidence="1">
    <location>
        <begin position="38"/>
        <end position="57"/>
    </location>
</feature>
<evidence type="ECO:0000256" key="1">
    <source>
        <dbReference type="SAM" id="Phobius"/>
    </source>
</evidence>
<proteinExistence type="predicted"/>
<sequence length="157" mass="18426">MDSKGFQEKSGFPKSILIILVFQSIVTTLILLKDKESPWVVLYVTVPLILVFAFSFLRLRINQNYFEYSFFPFTFKTTKIPWNEIQEIQFVNTDPISDFGGWGVRLSKKYGKAFITGNNEIIFLKLKNGKKRSFTIRNKEKILDFFNENKISFINNK</sequence>
<comment type="caution">
    <text evidence="2">The sequence shown here is derived from an EMBL/GenBank/DDBJ whole genome shotgun (WGS) entry which is preliminary data.</text>
</comment>
<dbReference type="OrthoDB" id="582675at2"/>
<organism evidence="2 3">
    <name type="scientific">Chryseobacterium geocarposphaerae</name>
    <dbReference type="NCBI Taxonomy" id="1416776"/>
    <lineage>
        <taxon>Bacteria</taxon>
        <taxon>Pseudomonadati</taxon>
        <taxon>Bacteroidota</taxon>
        <taxon>Flavobacteriia</taxon>
        <taxon>Flavobacteriales</taxon>
        <taxon>Weeksellaceae</taxon>
        <taxon>Chryseobacterium group</taxon>
        <taxon>Chryseobacterium</taxon>
    </lineage>
</organism>
<keyword evidence="1" id="KW-0812">Transmembrane</keyword>
<evidence type="ECO:0000313" key="3">
    <source>
        <dbReference type="Proteomes" id="UP000228740"/>
    </source>
</evidence>